<dbReference type="KEGG" id="nsh:GXM_00419"/>
<proteinExistence type="predicted"/>
<dbReference type="Gene3D" id="2.120.10.30">
    <property type="entry name" value="TolB, C-terminal domain"/>
    <property type="match status" value="1"/>
</dbReference>
<dbReference type="EMBL" id="CP045226">
    <property type="protein sequence ID" value="QFS42946.1"/>
    <property type="molecule type" value="Genomic_DNA"/>
</dbReference>
<accession>A0A5P8VRW3</accession>
<reference evidence="2 3" key="1">
    <citation type="submission" date="2019-10" db="EMBL/GenBank/DDBJ databases">
        <title>Genomic and transcriptomic insights into the perfect genentic adaptation of a filamentous nitrogen-fixing cyanobacterium to rice fields.</title>
        <authorList>
            <person name="Chen Z."/>
        </authorList>
    </citation>
    <scope>NUCLEOTIDE SEQUENCE [LARGE SCALE GENOMIC DNA]</scope>
    <source>
        <strain evidence="2">CCNUC1</strain>
    </source>
</reference>
<evidence type="ECO:0000256" key="1">
    <source>
        <dbReference type="SAM" id="SignalP"/>
    </source>
</evidence>
<dbReference type="InterPro" id="IPR011042">
    <property type="entry name" value="6-blade_b-propeller_TolB-like"/>
</dbReference>
<keyword evidence="3" id="KW-1185">Reference proteome</keyword>
<protein>
    <submittedName>
        <fullName evidence="2">ScyD/ScyE family protein</fullName>
    </submittedName>
</protein>
<feature type="chain" id="PRO_5024813851" evidence="1">
    <location>
        <begin position="27"/>
        <end position="412"/>
    </location>
</feature>
<evidence type="ECO:0000313" key="2">
    <source>
        <dbReference type="EMBL" id="QFS42946.1"/>
    </source>
</evidence>
<dbReference type="AlphaFoldDB" id="A0A5P8VRW3"/>
<dbReference type="InterPro" id="IPR048031">
    <property type="entry name" value="ScyD/ScyE-like"/>
</dbReference>
<keyword evidence="1" id="KW-0732">Signal</keyword>
<feature type="signal peptide" evidence="1">
    <location>
        <begin position="1"/>
        <end position="26"/>
    </location>
</feature>
<dbReference type="Proteomes" id="UP000326678">
    <property type="component" value="Chromosome Gxm1"/>
</dbReference>
<organism evidence="2 3">
    <name type="scientific">Nostoc sphaeroides CCNUC1</name>
    <dbReference type="NCBI Taxonomy" id="2653204"/>
    <lineage>
        <taxon>Bacteria</taxon>
        <taxon>Bacillati</taxon>
        <taxon>Cyanobacteriota</taxon>
        <taxon>Cyanophyceae</taxon>
        <taxon>Nostocales</taxon>
        <taxon>Nostocaceae</taxon>
        <taxon>Nostoc</taxon>
    </lineage>
</organism>
<name>A0A5P8VRW3_9NOSO</name>
<sequence length="412" mass="43040">MKLKQFGITFLSVCIAAFSGIKAADAASFSVIADGLNSPRGLTFGTDGSLYVTEAGTGGSGACVPSPSVASQSLCYGTTGAVTKIGNGIQERILTGLPSLALPDGTDTSGPQDIKFDATGKPYIAIGYGSNPTFRATLGNTDLGKIITANFNTNSWTSVADLANYELANNPDQGDINSNPFSLLVDGNNIVAVDTGANELLSVGTDGRNLKAIATIPQQTLTNPIFPSGPLSLPFEIQAVPTNIAKGPDGAYYISQLTGFPFPEGEAKIYRVGADGQPTVYTDGFTQLIDLDFDTEGNLYALQYANQSLWKGNLDGSVIKIASDGTRTTILSGNGLESPTALTIGADGDIYVTNRGDRPGQGQVLKIENPKSVPESTSTFSLLAFLGTVSITLLHKGKAKRLKILDKFVQEC</sequence>
<dbReference type="RefSeq" id="WP_152588052.1">
    <property type="nucleotide sequence ID" value="NZ_CP045226.1"/>
</dbReference>
<dbReference type="SUPFAM" id="SSF101898">
    <property type="entry name" value="NHL repeat"/>
    <property type="match status" value="1"/>
</dbReference>
<dbReference type="NCBIfam" id="NF033206">
    <property type="entry name" value="ScyE_fam"/>
    <property type="match status" value="1"/>
</dbReference>
<gene>
    <name evidence="2" type="ORF">GXM_00419</name>
</gene>
<evidence type="ECO:0000313" key="3">
    <source>
        <dbReference type="Proteomes" id="UP000326678"/>
    </source>
</evidence>